<dbReference type="GO" id="GO:0009279">
    <property type="term" value="C:cell outer membrane"/>
    <property type="evidence" value="ECO:0007669"/>
    <property type="project" value="UniProtKB-SubCell"/>
</dbReference>
<dbReference type="RefSeq" id="WP_089839471.1">
    <property type="nucleotide sequence ID" value="NZ_FOZL01000001.1"/>
</dbReference>
<dbReference type="InterPro" id="IPR036942">
    <property type="entry name" value="Beta-barrel_TonB_sf"/>
</dbReference>
<evidence type="ECO:0000256" key="2">
    <source>
        <dbReference type="ARBA" id="ARBA00023136"/>
    </source>
</evidence>
<keyword evidence="5" id="KW-0378">Hydrolase</keyword>
<reference evidence="5 6" key="1">
    <citation type="submission" date="2016-10" db="EMBL/GenBank/DDBJ databases">
        <authorList>
            <person name="de Groot N.N."/>
        </authorList>
    </citation>
    <scope>NUCLEOTIDE SEQUENCE [LARGE SCALE GENOMIC DNA]</scope>
    <source>
        <strain evidence="5 6">DSM 21001</strain>
    </source>
</reference>
<dbReference type="AlphaFoldDB" id="A0A1I6MFP0"/>
<evidence type="ECO:0000256" key="3">
    <source>
        <dbReference type="ARBA" id="ARBA00023237"/>
    </source>
</evidence>
<dbReference type="Pfam" id="PF13620">
    <property type="entry name" value="CarboxypepD_reg"/>
    <property type="match status" value="1"/>
</dbReference>
<evidence type="ECO:0000256" key="1">
    <source>
        <dbReference type="ARBA" id="ARBA00004442"/>
    </source>
</evidence>
<evidence type="ECO:0000313" key="5">
    <source>
        <dbReference type="EMBL" id="SFS14530.1"/>
    </source>
</evidence>
<feature type="domain" description="TonB-dependent transporter Oar-like beta-barrel" evidence="4">
    <location>
        <begin position="258"/>
        <end position="331"/>
    </location>
</feature>
<proteinExistence type="predicted"/>
<name>A0A1I6MFP0_9BACT</name>
<gene>
    <name evidence="5" type="ORF">SAMN05421771_2552</name>
</gene>
<keyword evidence="6" id="KW-1185">Reference proteome</keyword>
<evidence type="ECO:0000313" key="6">
    <source>
        <dbReference type="Proteomes" id="UP000199024"/>
    </source>
</evidence>
<dbReference type="Gene3D" id="2.60.40.1120">
    <property type="entry name" value="Carboxypeptidase-like, regulatory domain"/>
    <property type="match status" value="1"/>
</dbReference>
<accession>A0A1I6MFP0</accession>
<keyword evidence="3" id="KW-0998">Cell outer membrane</keyword>
<sequence length="986" mass="106729">MKKQSSFRVMSRVVSLRCGLFAGMCLAVTYGALSSPRLFAQSQAIDGNIEGYVRALDGSNLSSAQIRVTNTQTGLKREAISDDEGYFRVQILPPGTYSVSISKDGFASQQQDGIMLAAGQAQTLRIALAVGSVATSVEVTAEMPVIETARTNAYNNIYGSREVPNIPVPGRSFLDLFVVNPIVNAPPLSTGGSGTGTPSVSFGGLGFRQMNVDGVSNNVQGGARNLVISEDALSEVQVVTNYSAEFGRQAALMLNALSKSGSNDLHMSGFLFARNKALSERPFLLSSTTPTPQFSRYNYGGTASGPLRRNKAFLFGSYERWQQDAPQVSTFGGATQSAVAAQLGIAPADIASFNGSFRAHTLTLKGDVQLNESNRLTLRYNYYRDRESPLGSGQITRQVASRFDENPQSGTLQLVTTLGANKLNEFRFLGIKRDISNGVISPLTPQITISGIGSYNGNQDGTFSSYESGYQFVDNFTWNLGNHSLKAGVELLPNSFRERTRNLNGTFTFTGLSASGTRGSVTPLQQAVNALNNVVDPSTGLPYTYTQYTRATGNEFTTSQVLAQGYFVQDDWRVNSRLKLTYGLRYELFLRPSGALNPAYPATGTIPQDMNNFAPRVALAFDPFGDGKTVLRGGYGIYYNTTVAQTFNTFRRGNGLAVRNLTVTPTQTGAPAFTTGPVSTSGAAALLPSDLYVYASEFQDPMVHSYFATVEHQLMSGQSLSLSYFGNRAKNLPYTIPSNLAVVGTAPNGGPLYGGTKNRPNAAFGNIYTANSNGYQNYNGFVAMLTQRARWGLSFQAAYNYQNVRGLSYLNGSSAFTNFGVLNTPSNPANPSQDAGPGDFSQPHRVTFTAVYDTHYSLASRRMQELVNGWTISSRIVGQSGLPFNPLTGSDNNGDLIFNDRPVGYGYNSFRLPSYIEADFRIARDFHIHDRNTIQLIGEVFNAPNRLNVTGVNRTFGSGPTANATFNTPTSAETARQFQLGIRFNR</sequence>
<dbReference type="Proteomes" id="UP000199024">
    <property type="component" value="Unassembled WGS sequence"/>
</dbReference>
<dbReference type="InterPro" id="IPR057601">
    <property type="entry name" value="Oar-like_b-barrel"/>
</dbReference>
<dbReference type="OrthoDB" id="97893at2"/>
<dbReference type="InterPro" id="IPR008969">
    <property type="entry name" value="CarboxyPept-like_regulatory"/>
</dbReference>
<protein>
    <submittedName>
        <fullName evidence="5">Carboxypeptidase regulatory-like domain-containing protein</fullName>
    </submittedName>
</protein>
<evidence type="ECO:0000259" key="4">
    <source>
        <dbReference type="Pfam" id="PF25183"/>
    </source>
</evidence>
<dbReference type="EMBL" id="FOZL01000001">
    <property type="protein sequence ID" value="SFS14530.1"/>
    <property type="molecule type" value="Genomic_DNA"/>
</dbReference>
<comment type="subcellular location">
    <subcellularLocation>
        <location evidence="1">Cell outer membrane</location>
    </subcellularLocation>
</comment>
<dbReference type="Gene3D" id="2.40.170.20">
    <property type="entry name" value="TonB-dependent receptor, beta-barrel domain"/>
    <property type="match status" value="1"/>
</dbReference>
<dbReference type="STRING" id="474950.SAMN05421771_2552"/>
<organism evidence="5 6">
    <name type="scientific">Granulicella pectinivorans</name>
    <dbReference type="NCBI Taxonomy" id="474950"/>
    <lineage>
        <taxon>Bacteria</taxon>
        <taxon>Pseudomonadati</taxon>
        <taxon>Acidobacteriota</taxon>
        <taxon>Terriglobia</taxon>
        <taxon>Terriglobales</taxon>
        <taxon>Acidobacteriaceae</taxon>
        <taxon>Granulicella</taxon>
    </lineage>
</organism>
<dbReference type="SUPFAM" id="SSF49464">
    <property type="entry name" value="Carboxypeptidase regulatory domain-like"/>
    <property type="match status" value="1"/>
</dbReference>
<keyword evidence="2" id="KW-0472">Membrane</keyword>
<dbReference type="GO" id="GO:0004180">
    <property type="term" value="F:carboxypeptidase activity"/>
    <property type="evidence" value="ECO:0007669"/>
    <property type="project" value="UniProtKB-KW"/>
</dbReference>
<dbReference type="SUPFAM" id="SSF56935">
    <property type="entry name" value="Porins"/>
    <property type="match status" value="1"/>
</dbReference>
<keyword evidence="5" id="KW-0645">Protease</keyword>
<keyword evidence="5" id="KW-0121">Carboxypeptidase</keyword>
<dbReference type="Pfam" id="PF25183">
    <property type="entry name" value="OMP_b-brl_4"/>
    <property type="match status" value="2"/>
</dbReference>
<feature type="domain" description="TonB-dependent transporter Oar-like beta-barrel" evidence="4">
    <location>
        <begin position="357"/>
        <end position="902"/>
    </location>
</feature>